<evidence type="ECO:0000313" key="3">
    <source>
        <dbReference type="Proteomes" id="UP000647235"/>
    </source>
</evidence>
<proteinExistence type="predicted"/>
<dbReference type="InterPro" id="IPR001539">
    <property type="entry name" value="Peptidase_U32"/>
</dbReference>
<dbReference type="Proteomes" id="UP000647235">
    <property type="component" value="Unassembled WGS sequence"/>
</dbReference>
<dbReference type="InterPro" id="IPR020988">
    <property type="entry name" value="Pept_U32_collagenase"/>
</dbReference>
<dbReference type="Pfam" id="PF12392">
    <property type="entry name" value="DUF3656"/>
    <property type="match status" value="1"/>
</dbReference>
<comment type="caution">
    <text evidence="2">The sequence shown here is derived from an EMBL/GenBank/DDBJ whole genome shotgun (WGS) entry which is preliminary data.</text>
</comment>
<dbReference type="PROSITE" id="PS01276">
    <property type="entry name" value="PEPTIDASE_U32"/>
    <property type="match status" value="1"/>
</dbReference>
<sequence>MNREAENRHNHIEILAPAGSYESLTAALAAGADAIYAGGMRFGARAYAGNLDEEQYLRAIDEVHLQQRKIYMTVNTLLKDYELAELYEYLLPYYRQGLDAVIVQDLGVFSFIREVFPDLPVHVSTQMTVTGEYGAEFFGRKGATRIVPAREISLEEVRRMKERTGLEMECFVHGAMCYCYSGQCLMSSMIGGRSGNRGQCAQPCRLPYSVEGKKPQDLMSLKDLCTIEMIPDLIEAGIDSFKIEGRMKQPEYVYTVVRMYRKYVNLYLQKGRDGFRVKPEDLKTLENAYRRRGYMKGYYQCENGRSMLSLKRPKGEEQAETLPEFSKKQEKIKGVFTLSEGSRAKIDLCCREVSVSCEGAEVQKALKQPLDEKRIDKQMRKTGQTPFTFDELEIHTEGSIFLPMQAINELRRESLGLLEEKLLEPYRRTSESSECVETFFERQDEICHEYNNVPADERFTVRVCTPEQFEAAAGREDVAVILAESTLCEAKEWKNLREKLSDDQKLYLAMPYIFRKRAVKLFEQYYAELKKSFDGVMIRNFESLAWLKEKNYTDEILTDYNMYVFNHSGKAFLKQEGISRFTASVELNGRELKDCGLLGGMLSIYGYQPVMITANCIQKNTRSCERKPSLLYLTDRYQNRFPVRNECSFCYNIIYNPVPLMLMKQHKEIRNLQPSALRLDFTMESGKETRDIINVYGDVFLRGRNAQLPEASYTKGHFKRGVK</sequence>
<dbReference type="PANTHER" id="PTHR30217:SF10">
    <property type="entry name" value="23S RRNA 5-HYDROXYCYTIDINE C2501 SYNTHASE"/>
    <property type="match status" value="1"/>
</dbReference>
<evidence type="ECO:0000313" key="2">
    <source>
        <dbReference type="EMBL" id="MBC5663708.1"/>
    </source>
</evidence>
<protein>
    <submittedName>
        <fullName evidence="2">U32 family peptidase</fullName>
    </submittedName>
</protein>
<accession>A0ABR7EQS9</accession>
<name>A0ABR7EQS9_9FIRM</name>
<dbReference type="InterPro" id="IPR051454">
    <property type="entry name" value="RNA/ubiquinone_mod_enzymes"/>
</dbReference>
<reference evidence="2 3" key="1">
    <citation type="submission" date="2020-08" db="EMBL/GenBank/DDBJ databases">
        <title>Genome public.</title>
        <authorList>
            <person name="Liu C."/>
            <person name="Sun Q."/>
        </authorList>
    </citation>
    <scope>NUCLEOTIDE SEQUENCE [LARGE SCALE GENOMIC DNA]</scope>
    <source>
        <strain evidence="2 3">NSJ-36</strain>
    </source>
</reference>
<organism evidence="2 3">
    <name type="scientific">Dorea hominis</name>
    <dbReference type="NCBI Taxonomy" id="2763040"/>
    <lineage>
        <taxon>Bacteria</taxon>
        <taxon>Bacillati</taxon>
        <taxon>Bacillota</taxon>
        <taxon>Clostridia</taxon>
        <taxon>Lachnospirales</taxon>
        <taxon>Lachnospiraceae</taxon>
        <taxon>Dorea</taxon>
    </lineage>
</organism>
<evidence type="ECO:0000259" key="1">
    <source>
        <dbReference type="Pfam" id="PF12392"/>
    </source>
</evidence>
<dbReference type="PANTHER" id="PTHR30217">
    <property type="entry name" value="PEPTIDASE U32 FAMILY"/>
    <property type="match status" value="1"/>
</dbReference>
<keyword evidence="3" id="KW-1185">Reference proteome</keyword>
<dbReference type="EMBL" id="JACOOY010000001">
    <property type="protein sequence ID" value="MBC5663708.1"/>
    <property type="molecule type" value="Genomic_DNA"/>
</dbReference>
<feature type="domain" description="Peptidase U32 collagenase" evidence="1">
    <location>
        <begin position="327"/>
        <end position="422"/>
    </location>
</feature>
<gene>
    <name evidence="2" type="ORF">H8S07_00180</name>
</gene>
<dbReference type="RefSeq" id="WP_186855192.1">
    <property type="nucleotide sequence ID" value="NZ_JACOOY010000001.1"/>
</dbReference>
<dbReference type="Pfam" id="PF01136">
    <property type="entry name" value="Peptidase_U32"/>
    <property type="match status" value="1"/>
</dbReference>